<dbReference type="AlphaFoldDB" id="A0A2U1UYB7"/>
<organism evidence="1 2">
    <name type="scientific">Teichococcus aestuarii</name>
    <dbReference type="NCBI Taxonomy" id="568898"/>
    <lineage>
        <taxon>Bacteria</taxon>
        <taxon>Pseudomonadati</taxon>
        <taxon>Pseudomonadota</taxon>
        <taxon>Alphaproteobacteria</taxon>
        <taxon>Acetobacterales</taxon>
        <taxon>Roseomonadaceae</taxon>
        <taxon>Roseomonas</taxon>
    </lineage>
</organism>
<dbReference type="EMBL" id="PDOA01000028">
    <property type="protein sequence ID" value="PWC26644.1"/>
    <property type="molecule type" value="Genomic_DNA"/>
</dbReference>
<proteinExistence type="predicted"/>
<gene>
    <name evidence="1" type="ORF">CR165_22140</name>
</gene>
<dbReference type="RefSeq" id="WP_109519097.1">
    <property type="nucleotide sequence ID" value="NZ_PDOA01000028.1"/>
</dbReference>
<dbReference type="OrthoDB" id="7198507at2"/>
<reference evidence="2" key="1">
    <citation type="submission" date="2017-10" db="EMBL/GenBank/DDBJ databases">
        <authorList>
            <person name="Toshchakov S.V."/>
            <person name="Goeva M.A."/>
        </authorList>
    </citation>
    <scope>NUCLEOTIDE SEQUENCE [LARGE SCALE GENOMIC DNA]</scope>
    <source>
        <strain evidence="2">JR1/69-1-13</strain>
    </source>
</reference>
<name>A0A2U1UYB7_9PROT</name>
<evidence type="ECO:0000313" key="2">
    <source>
        <dbReference type="Proteomes" id="UP000245048"/>
    </source>
</evidence>
<accession>A0A2U1UYB7</accession>
<protein>
    <submittedName>
        <fullName evidence="1">Uncharacterized protein</fullName>
    </submittedName>
</protein>
<evidence type="ECO:0000313" key="1">
    <source>
        <dbReference type="EMBL" id="PWC26644.1"/>
    </source>
</evidence>
<comment type="caution">
    <text evidence="1">The sequence shown here is derived from an EMBL/GenBank/DDBJ whole genome shotgun (WGS) entry which is preliminary data.</text>
</comment>
<sequence length="98" mass="10771">MFVQPVPPPPQVALTFRAGPLSHWEGWLIRTRCADPTCPPNRLVCVEELVEARGEMSVSQMADHMRCGVCRQPVARVALVKSCTAGEVINPVRGPAFF</sequence>
<keyword evidence="2" id="KW-1185">Reference proteome</keyword>
<dbReference type="Proteomes" id="UP000245048">
    <property type="component" value="Unassembled WGS sequence"/>
</dbReference>